<gene>
    <name evidence="3" type="ORF">PGLA2088_LOCUS30472</name>
    <name evidence="2" type="ORF">PGLA2088_LOCUS996</name>
</gene>
<dbReference type="Proteomes" id="UP000626109">
    <property type="component" value="Unassembled WGS sequence"/>
</dbReference>
<organism evidence="3 4">
    <name type="scientific">Polarella glacialis</name>
    <name type="common">Dinoflagellate</name>
    <dbReference type="NCBI Taxonomy" id="89957"/>
    <lineage>
        <taxon>Eukaryota</taxon>
        <taxon>Sar</taxon>
        <taxon>Alveolata</taxon>
        <taxon>Dinophyceae</taxon>
        <taxon>Suessiales</taxon>
        <taxon>Suessiaceae</taxon>
        <taxon>Polarella</taxon>
    </lineage>
</organism>
<evidence type="ECO:0000313" key="4">
    <source>
        <dbReference type="Proteomes" id="UP000626109"/>
    </source>
</evidence>
<keyword evidence="1" id="KW-1133">Transmembrane helix</keyword>
<evidence type="ECO:0000256" key="1">
    <source>
        <dbReference type="SAM" id="Phobius"/>
    </source>
</evidence>
<sequence>MGTALRTMWEECPAVSRLLCAGYPLLSIGMPMIAKLVPSAPAMFLCCLFTVLQRHYVWALFASMFYRPITHALSVFTMLVEVYLGLACLPERERDLGSCRFLVWALLVTIVVNLCFLAMMFLLDATVGPGHQFWLNSNQGLWPLVIVCITLRSLASPRDPVGVFGMFFVPSRWYPLVLAGLLSLLSGSILWDVLAALAVGYAHDSLRLDRLILSPLRASTLERSCLCGGARKALSCLGSWVPAQAARGYDELLDGSSSGRRFATLSDLRNAGARRVVGSSSATDLPLFGGQEPDSFRVFGGSGQRLGQ</sequence>
<name>A0A813K5T8_POLGL</name>
<keyword evidence="1" id="KW-0472">Membrane</keyword>
<evidence type="ECO:0008006" key="5">
    <source>
        <dbReference type="Google" id="ProtNLM"/>
    </source>
</evidence>
<proteinExistence type="predicted"/>
<evidence type="ECO:0000313" key="2">
    <source>
        <dbReference type="EMBL" id="CAE8630493.1"/>
    </source>
</evidence>
<feature type="transmembrane region" description="Helical" evidence="1">
    <location>
        <begin position="69"/>
        <end position="89"/>
    </location>
</feature>
<reference evidence="3" key="1">
    <citation type="submission" date="2021-02" db="EMBL/GenBank/DDBJ databases">
        <authorList>
            <person name="Dougan E. K."/>
            <person name="Rhodes N."/>
            <person name="Thang M."/>
            <person name="Chan C."/>
        </authorList>
    </citation>
    <scope>NUCLEOTIDE SEQUENCE</scope>
</reference>
<feature type="transmembrane region" description="Helical" evidence="1">
    <location>
        <begin position="36"/>
        <end position="57"/>
    </location>
</feature>
<protein>
    <recommendedName>
        <fullName evidence="5">Derlin</fullName>
    </recommendedName>
</protein>
<dbReference type="EMBL" id="CAJNNW010000742">
    <property type="protein sequence ID" value="CAE8630493.1"/>
    <property type="molecule type" value="Genomic_DNA"/>
</dbReference>
<comment type="caution">
    <text evidence="3">The sequence shown here is derived from an EMBL/GenBank/DDBJ whole genome shotgun (WGS) entry which is preliminary data.</text>
</comment>
<feature type="transmembrane region" description="Helical" evidence="1">
    <location>
        <begin position="173"/>
        <end position="202"/>
    </location>
</feature>
<accession>A0A813K5T8</accession>
<dbReference type="AlphaFoldDB" id="A0A813K5T8"/>
<dbReference type="EMBL" id="CAJNNW010028838">
    <property type="protein sequence ID" value="CAE8697894.1"/>
    <property type="molecule type" value="Genomic_DNA"/>
</dbReference>
<feature type="transmembrane region" description="Helical" evidence="1">
    <location>
        <begin position="101"/>
        <end position="123"/>
    </location>
</feature>
<keyword evidence="1" id="KW-0812">Transmembrane</keyword>
<evidence type="ECO:0000313" key="3">
    <source>
        <dbReference type="EMBL" id="CAE8697894.1"/>
    </source>
</evidence>